<reference evidence="1 2" key="2">
    <citation type="journal article" date="2022" name="Mol. Ecol. Resour.">
        <title>The genomes of chicory, endive, great burdock and yacon provide insights into Asteraceae paleo-polyploidization history and plant inulin production.</title>
        <authorList>
            <person name="Fan W."/>
            <person name="Wang S."/>
            <person name="Wang H."/>
            <person name="Wang A."/>
            <person name="Jiang F."/>
            <person name="Liu H."/>
            <person name="Zhao H."/>
            <person name="Xu D."/>
            <person name="Zhang Y."/>
        </authorList>
    </citation>
    <scope>NUCLEOTIDE SEQUENCE [LARGE SCALE GENOMIC DNA]</scope>
    <source>
        <strain evidence="2">cv. Yunnan</strain>
        <tissue evidence="1">Leaves</tissue>
    </source>
</reference>
<sequence>MEVNNNVPETRVLTPLRFLRGVFCLLVLLSTAFVILVYCGFITAVILRLFSVHYSRKATAFFFGRWLALWPLLFEKINKTKVIFSGETVPADERVLIIANHRTEVDWMYLWDLAMRKGRLGYIKYVLKSSLMKLPVFGWAFHILDFISVERKWEIDESPMRHMLSTFKNHHDPLWLAIFPEGTDFTEQKCIRSQKFASEHGLPILHNVLLPKAKGFAACVEELRGCLDAVYDITIGYKNRCPTFLDNAFGVAPSEVHIHVRRVVMSDIPSSEEMVGSWLIDTFTKKDKLLSDFHSSGCFPHQGTERDLPTIPCLVNAIGVIILTSICMLTFSSSFWFKAYITLVCSYLASATYFNIRPSPVQGAVFPIRAIVAVCHVYDVKDSVGLVNNLRSVWIGSYRLYEDVLRYEQKEILRSGVHSQVAKVENKTKKEYTLNQEGHSKAGIKSYASTLMGGSSRQCMDRMYRRRSSWGKWLWMEFSSPLAFVKFKQSAEMSSYFKEFRPVSENFVLNERMVWIEIEGLPLCACSSACFKKVASMY</sequence>
<reference evidence="2" key="1">
    <citation type="journal article" date="2022" name="Mol. Ecol. Resour.">
        <title>The genomes of chicory, endive, great burdock and yacon provide insights into Asteraceae palaeo-polyploidization history and plant inulin production.</title>
        <authorList>
            <person name="Fan W."/>
            <person name="Wang S."/>
            <person name="Wang H."/>
            <person name="Wang A."/>
            <person name="Jiang F."/>
            <person name="Liu H."/>
            <person name="Zhao H."/>
            <person name="Xu D."/>
            <person name="Zhang Y."/>
        </authorList>
    </citation>
    <scope>NUCLEOTIDE SEQUENCE [LARGE SCALE GENOMIC DNA]</scope>
    <source>
        <strain evidence="2">cv. Yunnan</strain>
    </source>
</reference>
<keyword evidence="2" id="KW-1185">Reference proteome</keyword>
<evidence type="ECO:0000313" key="2">
    <source>
        <dbReference type="Proteomes" id="UP001056120"/>
    </source>
</evidence>
<protein>
    <submittedName>
        <fullName evidence="1">Uncharacterized protein</fullName>
    </submittedName>
</protein>
<proteinExistence type="predicted"/>
<name>A0ACB9FU76_9ASTR</name>
<accession>A0ACB9FU76</accession>
<dbReference type="EMBL" id="CM042033">
    <property type="protein sequence ID" value="KAI3774764.1"/>
    <property type="molecule type" value="Genomic_DNA"/>
</dbReference>
<gene>
    <name evidence="1" type="ORF">L1987_49326</name>
</gene>
<comment type="caution">
    <text evidence="1">The sequence shown here is derived from an EMBL/GenBank/DDBJ whole genome shotgun (WGS) entry which is preliminary data.</text>
</comment>
<organism evidence="1 2">
    <name type="scientific">Smallanthus sonchifolius</name>
    <dbReference type="NCBI Taxonomy" id="185202"/>
    <lineage>
        <taxon>Eukaryota</taxon>
        <taxon>Viridiplantae</taxon>
        <taxon>Streptophyta</taxon>
        <taxon>Embryophyta</taxon>
        <taxon>Tracheophyta</taxon>
        <taxon>Spermatophyta</taxon>
        <taxon>Magnoliopsida</taxon>
        <taxon>eudicotyledons</taxon>
        <taxon>Gunneridae</taxon>
        <taxon>Pentapetalae</taxon>
        <taxon>asterids</taxon>
        <taxon>campanulids</taxon>
        <taxon>Asterales</taxon>
        <taxon>Asteraceae</taxon>
        <taxon>Asteroideae</taxon>
        <taxon>Heliantheae alliance</taxon>
        <taxon>Millerieae</taxon>
        <taxon>Smallanthus</taxon>
    </lineage>
</organism>
<evidence type="ECO:0000313" key="1">
    <source>
        <dbReference type="EMBL" id="KAI3774764.1"/>
    </source>
</evidence>
<dbReference type="Proteomes" id="UP001056120">
    <property type="component" value="Linkage Group LG16"/>
</dbReference>